<keyword evidence="2" id="KW-1185">Reference proteome</keyword>
<evidence type="ECO:0000313" key="1">
    <source>
        <dbReference type="EMBL" id="KAK1570003.1"/>
    </source>
</evidence>
<sequence length="145" mass="16119">MLLRAVARSHERVLFFQLCMYGGSRGGHMWTLVRLFSSGWPRGEEKKKKHGKFVYGLDRLGERLADQLAGWWDGWSSRMGHGDFDQALDDADIAKDGLEPPCMVAGLGRMPGRRTGAARYWMSALTVLDGGLCVCVCERVVGLSL</sequence>
<dbReference type="AlphaFoldDB" id="A0AAD8UZJ7"/>
<protein>
    <submittedName>
        <fullName evidence="1">Uncharacterized protein</fullName>
    </submittedName>
</protein>
<reference evidence="1" key="1">
    <citation type="submission" date="2021-06" db="EMBL/GenBank/DDBJ databases">
        <title>Comparative genomics, transcriptomics and evolutionary studies reveal genomic signatures of adaptation to plant cell wall in hemibiotrophic fungi.</title>
        <authorList>
            <consortium name="DOE Joint Genome Institute"/>
            <person name="Baroncelli R."/>
            <person name="Diaz J.F."/>
            <person name="Benocci T."/>
            <person name="Peng M."/>
            <person name="Battaglia E."/>
            <person name="Haridas S."/>
            <person name="Andreopoulos W."/>
            <person name="Labutti K."/>
            <person name="Pangilinan J."/>
            <person name="Floch G.L."/>
            <person name="Makela M.R."/>
            <person name="Henrissat B."/>
            <person name="Grigoriev I.V."/>
            <person name="Crouch J.A."/>
            <person name="De Vries R.P."/>
            <person name="Sukno S.A."/>
            <person name="Thon M.R."/>
        </authorList>
    </citation>
    <scope>NUCLEOTIDE SEQUENCE</scope>
    <source>
        <strain evidence="1">CBS 125086</strain>
    </source>
</reference>
<dbReference type="Proteomes" id="UP001230504">
    <property type="component" value="Unassembled WGS sequence"/>
</dbReference>
<accession>A0AAD8UZJ7</accession>
<evidence type="ECO:0000313" key="2">
    <source>
        <dbReference type="Proteomes" id="UP001230504"/>
    </source>
</evidence>
<dbReference type="GeneID" id="85443420"/>
<name>A0AAD8UZJ7_9PEZI</name>
<dbReference type="RefSeq" id="XP_060408189.1">
    <property type="nucleotide sequence ID" value="XM_060559180.1"/>
</dbReference>
<dbReference type="EMBL" id="JAHLJV010000116">
    <property type="protein sequence ID" value="KAK1570003.1"/>
    <property type="molecule type" value="Genomic_DNA"/>
</dbReference>
<organism evidence="1 2">
    <name type="scientific">Colletotrichum navitas</name>
    <dbReference type="NCBI Taxonomy" id="681940"/>
    <lineage>
        <taxon>Eukaryota</taxon>
        <taxon>Fungi</taxon>
        <taxon>Dikarya</taxon>
        <taxon>Ascomycota</taxon>
        <taxon>Pezizomycotina</taxon>
        <taxon>Sordariomycetes</taxon>
        <taxon>Hypocreomycetidae</taxon>
        <taxon>Glomerellales</taxon>
        <taxon>Glomerellaceae</taxon>
        <taxon>Colletotrichum</taxon>
        <taxon>Colletotrichum graminicola species complex</taxon>
    </lineage>
</organism>
<gene>
    <name evidence="1" type="ORF">LY79DRAFT_570683</name>
</gene>
<proteinExistence type="predicted"/>
<comment type="caution">
    <text evidence="1">The sequence shown here is derived from an EMBL/GenBank/DDBJ whole genome shotgun (WGS) entry which is preliminary data.</text>
</comment>